<feature type="compositionally biased region" description="Polar residues" evidence="9">
    <location>
        <begin position="375"/>
        <end position="384"/>
    </location>
</feature>
<keyword evidence="7" id="KW-0539">Nucleus</keyword>
<keyword evidence="13" id="KW-1185">Reference proteome</keyword>
<evidence type="ECO:0000256" key="2">
    <source>
        <dbReference type="ARBA" id="ARBA00006918"/>
    </source>
</evidence>
<dbReference type="InterPro" id="IPR027109">
    <property type="entry name" value="Swc4/Dmap1"/>
</dbReference>
<evidence type="ECO:0000256" key="7">
    <source>
        <dbReference type="ARBA" id="ARBA00023242"/>
    </source>
</evidence>
<comment type="similarity">
    <text evidence="2">Belongs to the SWC4 family.</text>
</comment>
<dbReference type="GO" id="GO:0035267">
    <property type="term" value="C:NuA4 histone acetyltransferase complex"/>
    <property type="evidence" value="ECO:0007669"/>
    <property type="project" value="InterPro"/>
</dbReference>
<evidence type="ECO:0000259" key="11">
    <source>
        <dbReference type="Pfam" id="PF16282"/>
    </source>
</evidence>
<evidence type="ECO:0000256" key="8">
    <source>
        <dbReference type="ARBA" id="ARBA00025264"/>
    </source>
</evidence>
<evidence type="ECO:0000313" key="13">
    <source>
        <dbReference type="Proteomes" id="UP000094801"/>
    </source>
</evidence>
<keyword evidence="5" id="KW-0805">Transcription regulation</keyword>
<dbReference type="EMBL" id="KV453847">
    <property type="protein sequence ID" value="ODV87707.1"/>
    <property type="molecule type" value="Genomic_DNA"/>
</dbReference>
<keyword evidence="6" id="KW-0804">Transcription</keyword>
<dbReference type="InterPro" id="IPR008468">
    <property type="entry name" value="DMAP1"/>
</dbReference>
<name>A0A1E4T7G7_9ASCO</name>
<evidence type="ECO:0000313" key="12">
    <source>
        <dbReference type="EMBL" id="ODV87707.1"/>
    </source>
</evidence>
<evidence type="ECO:0000256" key="5">
    <source>
        <dbReference type="ARBA" id="ARBA00023015"/>
    </source>
</evidence>
<feature type="domain" description="DAMP1 SANT/Myb-like" evidence="11">
    <location>
        <begin position="115"/>
        <end position="197"/>
    </location>
</feature>
<dbReference type="InterPro" id="IPR032563">
    <property type="entry name" value="DAMP1_SANT-like"/>
</dbReference>
<comment type="subcellular location">
    <subcellularLocation>
        <location evidence="1">Nucleus</location>
    </subcellularLocation>
</comment>
<feature type="domain" description="DNA methyltransferase 1-associated 1" evidence="10">
    <location>
        <begin position="409"/>
        <end position="512"/>
    </location>
</feature>
<protein>
    <recommendedName>
        <fullName evidence="3">SWR1-complex protein 4</fullName>
    </recommendedName>
</protein>
<dbReference type="GO" id="GO:0000812">
    <property type="term" value="C:Swr1 complex"/>
    <property type="evidence" value="ECO:0007669"/>
    <property type="project" value="TreeGrafter"/>
</dbReference>
<evidence type="ECO:0000256" key="9">
    <source>
        <dbReference type="SAM" id="MobiDB-lite"/>
    </source>
</evidence>
<gene>
    <name evidence="12" type="ORF">CANARDRAFT_25938</name>
</gene>
<dbReference type="AlphaFoldDB" id="A0A1E4T7G7"/>
<dbReference type="GO" id="GO:0006281">
    <property type="term" value="P:DNA repair"/>
    <property type="evidence" value="ECO:0007669"/>
    <property type="project" value="InterPro"/>
</dbReference>
<evidence type="ECO:0000259" key="10">
    <source>
        <dbReference type="Pfam" id="PF05499"/>
    </source>
</evidence>
<dbReference type="OrthoDB" id="19740at2759"/>
<keyword evidence="4" id="KW-0156">Chromatin regulator</keyword>
<dbReference type="GO" id="GO:0003714">
    <property type="term" value="F:transcription corepressor activity"/>
    <property type="evidence" value="ECO:0007669"/>
    <property type="project" value="TreeGrafter"/>
</dbReference>
<sequence length="516" mass="58804">MASDILDVLNIKEETRVSNSQPKKQQHKDDFTHGLGPANKKRKNGAMNRELYNLIGTNVPPVAVEKTIKFKDKIKAVAAVPWTWAPFKNGARNDDLQFHHWVKGNSNDIDSNKPYNFERYNTKLDIPEFNEDEYNDLLKDVNSDWDYNETKYLFELAKDFDLRWAVIFDRYEYQGDPSKERTLEDLKEQLYKCAAKILSNKKDGIKDSVLIKNLESFDKKLEIERKQYLDKLIHRAPTEIAEEESLVIEARKFELAAKKMLMERAQLLQLLDSPQSSASIQQYLTSSGLAQLYNTLMTVDKSKKRKPEAPVAPQLGPNAIPHTQQIQQQQAQQQQAQQQQQQQQQAQAQAQAQQHSKSQKDGKLQSRSNRKQKDATSTATNTISAPIKSEQKAIVDLDADISQINQPKNEAIQMIQSKMTPEEMEAFGLKIHDEKIQPGVYIRSQKLSTFKPAVQSKVVEILNEMGISQKPTIPTAKVCAKYDQLLQSIASLIDLKKQADKIEAEVSLIKAQKGVQ</sequence>
<evidence type="ECO:0000256" key="6">
    <source>
        <dbReference type="ARBA" id="ARBA00023163"/>
    </source>
</evidence>
<organism evidence="12 13">
    <name type="scientific">[Candida] arabinofermentans NRRL YB-2248</name>
    <dbReference type="NCBI Taxonomy" id="983967"/>
    <lineage>
        <taxon>Eukaryota</taxon>
        <taxon>Fungi</taxon>
        <taxon>Dikarya</taxon>
        <taxon>Ascomycota</taxon>
        <taxon>Saccharomycotina</taxon>
        <taxon>Pichiomycetes</taxon>
        <taxon>Pichiales</taxon>
        <taxon>Pichiaceae</taxon>
        <taxon>Ogataea</taxon>
        <taxon>Ogataea/Candida clade</taxon>
    </lineage>
</organism>
<dbReference type="PANTHER" id="PTHR12855">
    <property type="entry name" value="DNA METHYLTRANSFERASE 1-ASSOCIATED PROTEIN 1 FAMILY MEMBER"/>
    <property type="match status" value="1"/>
</dbReference>
<dbReference type="GO" id="GO:0000122">
    <property type="term" value="P:negative regulation of transcription by RNA polymerase II"/>
    <property type="evidence" value="ECO:0007669"/>
    <property type="project" value="TreeGrafter"/>
</dbReference>
<evidence type="ECO:0000256" key="1">
    <source>
        <dbReference type="ARBA" id="ARBA00004123"/>
    </source>
</evidence>
<comment type="function">
    <text evidence="8">Component of the SWR1 complex which mediates the ATP-dependent exchange of histone H2A for the H2A variant HZT1 leading to transcriptional regulation of selected genes by chromatin remodeling. Component of the NuA4 histone acetyltransferase complex which is involved in transcriptional activation of selected genes principally by acetylation of nucleosomal histone H4 and H2A. The NuA4 complex is also involved in DNA repair.</text>
</comment>
<dbReference type="PANTHER" id="PTHR12855:SF10">
    <property type="entry name" value="DNA METHYLTRANSFERASE 1-ASSOCIATED PROTEIN 1"/>
    <property type="match status" value="1"/>
</dbReference>
<evidence type="ECO:0000256" key="3">
    <source>
        <dbReference type="ARBA" id="ARBA00019132"/>
    </source>
</evidence>
<dbReference type="Pfam" id="PF05499">
    <property type="entry name" value="DMAP1"/>
    <property type="match status" value="1"/>
</dbReference>
<dbReference type="STRING" id="983967.A0A1E4T7G7"/>
<feature type="region of interest" description="Disordered" evidence="9">
    <location>
        <begin position="301"/>
        <end position="332"/>
    </location>
</feature>
<feature type="region of interest" description="Disordered" evidence="9">
    <location>
        <begin position="346"/>
        <end position="384"/>
    </location>
</feature>
<evidence type="ECO:0000256" key="4">
    <source>
        <dbReference type="ARBA" id="ARBA00022853"/>
    </source>
</evidence>
<dbReference type="Gene3D" id="1.10.10.60">
    <property type="entry name" value="Homeodomain-like"/>
    <property type="match status" value="1"/>
</dbReference>
<feature type="region of interest" description="Disordered" evidence="9">
    <location>
        <begin position="15"/>
        <end position="43"/>
    </location>
</feature>
<proteinExistence type="inferred from homology"/>
<dbReference type="GO" id="GO:0006338">
    <property type="term" value="P:chromatin remodeling"/>
    <property type="evidence" value="ECO:0007669"/>
    <property type="project" value="InterPro"/>
</dbReference>
<accession>A0A1E4T7G7</accession>
<dbReference type="Proteomes" id="UP000094801">
    <property type="component" value="Unassembled WGS sequence"/>
</dbReference>
<reference evidence="13" key="1">
    <citation type="submission" date="2016-04" db="EMBL/GenBank/DDBJ databases">
        <title>Comparative genomics of biotechnologically important yeasts.</title>
        <authorList>
            <consortium name="DOE Joint Genome Institute"/>
            <person name="Riley R."/>
            <person name="Haridas S."/>
            <person name="Wolfe K.H."/>
            <person name="Lopes M.R."/>
            <person name="Hittinger C.T."/>
            <person name="Goker M."/>
            <person name="Salamov A."/>
            <person name="Wisecaver J."/>
            <person name="Long T.M."/>
            <person name="Aerts A.L."/>
            <person name="Barry K."/>
            <person name="Choi C."/>
            <person name="Clum A."/>
            <person name="Coughlan A.Y."/>
            <person name="Deshpande S."/>
            <person name="Douglass A.P."/>
            <person name="Hanson S.J."/>
            <person name="Klenk H.-P."/>
            <person name="Labutti K."/>
            <person name="Lapidus A."/>
            <person name="Lindquist E."/>
            <person name="Lipzen A."/>
            <person name="Meier-Kolthoff J.P."/>
            <person name="Ohm R.A."/>
            <person name="Otillar R.P."/>
            <person name="Pangilinan J."/>
            <person name="Peng Y."/>
            <person name="Rokas A."/>
            <person name="Rosa C.A."/>
            <person name="Scheuner C."/>
            <person name="Sibirny A.A."/>
            <person name="Slot J.C."/>
            <person name="Stielow J.B."/>
            <person name="Sun H."/>
            <person name="Kurtzman C.P."/>
            <person name="Blackwell M."/>
            <person name="Grigoriev I.V."/>
            <person name="Jeffries T.W."/>
        </authorList>
    </citation>
    <scope>NUCLEOTIDE SEQUENCE [LARGE SCALE GENOMIC DNA]</scope>
    <source>
        <strain evidence="13">NRRL YB-2248</strain>
    </source>
</reference>
<dbReference type="Pfam" id="PF16282">
    <property type="entry name" value="SANT_DAMP1_like"/>
    <property type="match status" value="1"/>
</dbReference>